<dbReference type="EMBL" id="VSSQ01000007">
    <property type="protein sequence ID" value="MPL58747.1"/>
    <property type="molecule type" value="Genomic_DNA"/>
</dbReference>
<evidence type="ECO:0000256" key="1">
    <source>
        <dbReference type="ARBA" id="ARBA00022475"/>
    </source>
</evidence>
<keyword evidence="2 5" id="KW-0812">Transmembrane</keyword>
<dbReference type="Pfam" id="PF02659">
    <property type="entry name" value="Mntp"/>
    <property type="match status" value="2"/>
</dbReference>
<evidence type="ECO:0000256" key="3">
    <source>
        <dbReference type="ARBA" id="ARBA00022989"/>
    </source>
</evidence>
<feature type="transmembrane region" description="Helical" evidence="5">
    <location>
        <begin position="195"/>
        <end position="211"/>
    </location>
</feature>
<proteinExistence type="predicted"/>
<evidence type="ECO:0000256" key="5">
    <source>
        <dbReference type="SAM" id="Phobius"/>
    </source>
</evidence>
<comment type="caution">
    <text evidence="6">The sequence shown here is derived from an EMBL/GenBank/DDBJ whole genome shotgun (WGS) entry which is preliminary data.</text>
</comment>
<feature type="transmembrane region" description="Helical" evidence="5">
    <location>
        <begin position="166"/>
        <end position="183"/>
    </location>
</feature>
<feature type="transmembrane region" description="Helical" evidence="5">
    <location>
        <begin position="6"/>
        <end position="26"/>
    </location>
</feature>
<feature type="transmembrane region" description="Helical" evidence="5">
    <location>
        <begin position="137"/>
        <end position="160"/>
    </location>
</feature>
<dbReference type="PANTHER" id="PTHR35529">
    <property type="entry name" value="MANGANESE EFFLUX PUMP MNTP-RELATED"/>
    <property type="match status" value="1"/>
</dbReference>
<keyword evidence="1" id="KW-1003">Cell membrane</keyword>
<keyword evidence="4 5" id="KW-0472">Membrane</keyword>
<sequence length="212" mass="22299">MTFIYVVLLGLAVSLDGFIAGIAYGLKDIRMPLLSVAIVGLVTTICAGAAMALANLLGAVINTQVAVTCGAALLILLGLFSLFQEYLTKGICSYQAEGEVTAKKLSFSIGRLVISIVAKPETADVDKSNNISPLESIFLGLALGLDNMLAAFAAALMGWLAPTAPLIMGAIQMIVISLGLWVSKRFMSEKVKKSVPYLPGALLILIGLLRLR</sequence>
<reference evidence="6" key="1">
    <citation type="submission" date="2019-08" db="EMBL/GenBank/DDBJ databases">
        <authorList>
            <person name="Kucharzyk K."/>
            <person name="Murdoch R.W."/>
            <person name="Higgins S."/>
            <person name="Loffler F."/>
        </authorList>
    </citation>
    <scope>NUCLEOTIDE SEQUENCE</scope>
</reference>
<evidence type="ECO:0000256" key="2">
    <source>
        <dbReference type="ARBA" id="ARBA00022692"/>
    </source>
</evidence>
<protein>
    <submittedName>
        <fullName evidence="6">Manganese efflux pump MntP</fullName>
    </submittedName>
</protein>
<evidence type="ECO:0000313" key="6">
    <source>
        <dbReference type="EMBL" id="MPL58747.1"/>
    </source>
</evidence>
<accession>A0A644SWX1</accession>
<gene>
    <name evidence="6" type="primary">mntP_2</name>
    <name evidence="6" type="ORF">SDC9_04289</name>
</gene>
<dbReference type="AlphaFoldDB" id="A0A644SWX1"/>
<keyword evidence="3 5" id="KW-1133">Transmembrane helix</keyword>
<evidence type="ECO:0000256" key="4">
    <source>
        <dbReference type="ARBA" id="ARBA00023136"/>
    </source>
</evidence>
<feature type="transmembrane region" description="Helical" evidence="5">
    <location>
        <begin position="63"/>
        <end position="83"/>
    </location>
</feature>
<dbReference type="InterPro" id="IPR003810">
    <property type="entry name" value="Mntp/YtaF"/>
</dbReference>
<feature type="transmembrane region" description="Helical" evidence="5">
    <location>
        <begin position="33"/>
        <end position="57"/>
    </location>
</feature>
<name>A0A644SWX1_9ZZZZ</name>
<dbReference type="PANTHER" id="PTHR35529:SF2">
    <property type="entry name" value="SPORULATION PROTEIN YTAF-RELATED"/>
    <property type="match status" value="1"/>
</dbReference>
<organism evidence="6">
    <name type="scientific">bioreactor metagenome</name>
    <dbReference type="NCBI Taxonomy" id="1076179"/>
    <lineage>
        <taxon>unclassified sequences</taxon>
        <taxon>metagenomes</taxon>
        <taxon>ecological metagenomes</taxon>
    </lineage>
</organism>